<feature type="compositionally biased region" description="Basic and acidic residues" evidence="3">
    <location>
        <begin position="132"/>
        <end position="141"/>
    </location>
</feature>
<feature type="compositionally biased region" description="Acidic residues" evidence="3">
    <location>
        <begin position="30"/>
        <end position="43"/>
    </location>
</feature>
<dbReference type="Pfam" id="PF07572">
    <property type="entry name" value="BCNT"/>
    <property type="match status" value="1"/>
</dbReference>
<dbReference type="OrthoDB" id="445677at2759"/>
<dbReference type="PANTHER" id="PTHR48407:SF1">
    <property type="entry name" value="CRANIOFACIAL DEVELOPMENT PROTEIN 1"/>
    <property type="match status" value="1"/>
</dbReference>
<evidence type="ECO:0000259" key="4">
    <source>
        <dbReference type="PROSITE" id="PS51279"/>
    </source>
</evidence>
<dbReference type="Proteomes" id="UP000326340">
    <property type="component" value="Unassembled WGS sequence"/>
</dbReference>
<sequence length="390" mass="40959">MPPDPIIDEEEYESSQDSDFAPDDGVAAEGDSEASESEADGDDAATKTTTTTTTAAATATATTTTTTTTTKRKRDTNDNEAEDVGFENSGDEALIKKATKKQKRRKAKDADGAPDEEDEGGEGGLVKTRSMRAAEKEERKTAVASGPVTVDVDAIWAQMLAGQTATLSPAVQSNTTAGEAETPVSKQPGAGADAAAEAEAEADAAAAAAPTKPDGVTAAGDPAETIRIKRTYNFAGKVHTEEKLVARSSAEAKLYLASLGKDASASASASALGTGADANEEPKRVLKKAFRSAFEPVVEVASQRRADLNLGVTVRIRAREKAAAQAKKLNTVEKSKMDWAGFVDKEGLKDELELAGRAKGSYAERQDFLARSEAKRDEEARRARMAGRVL</sequence>
<evidence type="ECO:0000256" key="3">
    <source>
        <dbReference type="SAM" id="MobiDB-lite"/>
    </source>
</evidence>
<evidence type="ECO:0000313" key="5">
    <source>
        <dbReference type="EMBL" id="TQN71329.1"/>
    </source>
</evidence>
<feature type="region of interest" description="Disordered" evidence="3">
    <location>
        <begin position="1"/>
        <end position="146"/>
    </location>
</feature>
<feature type="compositionally biased region" description="Acidic residues" evidence="3">
    <location>
        <begin position="112"/>
        <end position="121"/>
    </location>
</feature>
<organism evidence="5 6">
    <name type="scientific">Colletotrichum shisoi</name>
    <dbReference type="NCBI Taxonomy" id="2078593"/>
    <lineage>
        <taxon>Eukaryota</taxon>
        <taxon>Fungi</taxon>
        <taxon>Dikarya</taxon>
        <taxon>Ascomycota</taxon>
        <taxon>Pezizomycotina</taxon>
        <taxon>Sordariomycetes</taxon>
        <taxon>Hypocreomycetidae</taxon>
        <taxon>Glomerellales</taxon>
        <taxon>Glomerellaceae</taxon>
        <taxon>Colletotrichum</taxon>
        <taxon>Colletotrichum destructivum species complex</taxon>
    </lineage>
</organism>
<evidence type="ECO:0000256" key="1">
    <source>
        <dbReference type="ARBA" id="ARBA00010465"/>
    </source>
</evidence>
<protein>
    <recommendedName>
        <fullName evidence="2">SWR1-complex protein 5</fullName>
    </recommendedName>
</protein>
<comment type="caution">
    <text evidence="5">The sequence shown here is derived from an EMBL/GenBank/DDBJ whole genome shotgun (WGS) entry which is preliminary data.</text>
</comment>
<dbReference type="InterPro" id="IPR011421">
    <property type="entry name" value="BCNT-C"/>
</dbReference>
<gene>
    <name evidence="5" type="primary">SWC5</name>
    <name evidence="5" type="ORF">CSHISOI_04209</name>
</gene>
<feature type="compositionally biased region" description="Basic residues" evidence="3">
    <location>
        <begin position="97"/>
        <end position="107"/>
    </location>
</feature>
<proteinExistence type="inferred from homology"/>
<dbReference type="InterPro" id="IPR027124">
    <property type="entry name" value="Swc5/CFDP1/2"/>
</dbReference>
<accession>A0A5Q4BXJ0</accession>
<evidence type="ECO:0000313" key="6">
    <source>
        <dbReference type="Proteomes" id="UP000326340"/>
    </source>
</evidence>
<feature type="region of interest" description="Disordered" evidence="3">
    <location>
        <begin position="261"/>
        <end position="281"/>
    </location>
</feature>
<feature type="region of interest" description="Disordered" evidence="3">
    <location>
        <begin position="169"/>
        <end position="223"/>
    </location>
</feature>
<dbReference type="GO" id="GO:0000812">
    <property type="term" value="C:Swr1 complex"/>
    <property type="evidence" value="ECO:0007669"/>
    <property type="project" value="TreeGrafter"/>
</dbReference>
<dbReference type="PANTHER" id="PTHR48407">
    <property type="entry name" value="CRANIOFACIAL DEVELOPMENT PROTEIN 1"/>
    <property type="match status" value="1"/>
</dbReference>
<comment type="similarity">
    <text evidence="1">Belongs to the SWC5 family.</text>
</comment>
<dbReference type="PROSITE" id="PS51279">
    <property type="entry name" value="BCNT_C"/>
    <property type="match status" value="1"/>
</dbReference>
<keyword evidence="6" id="KW-1185">Reference proteome</keyword>
<feature type="compositionally biased region" description="Acidic residues" evidence="3">
    <location>
        <begin position="1"/>
        <end position="22"/>
    </location>
</feature>
<reference evidence="5 6" key="1">
    <citation type="journal article" date="2019" name="Sci. Rep.">
        <title>Colletotrichum shisoi sp. nov., an anthracnose pathogen of Perilla frutescens in Japan: molecular phylogenetic, morphological and genomic evidence.</title>
        <authorList>
            <person name="Gan P."/>
            <person name="Tsushima A."/>
            <person name="Hiroyama R."/>
            <person name="Narusaka M."/>
            <person name="Takano Y."/>
            <person name="Narusaka Y."/>
            <person name="Kawaradani M."/>
            <person name="Damm U."/>
            <person name="Shirasu K."/>
        </authorList>
    </citation>
    <scope>NUCLEOTIDE SEQUENCE [LARGE SCALE GENOMIC DNA]</scope>
    <source>
        <strain evidence="5 6">PG-2018a</strain>
    </source>
</reference>
<feature type="compositionally biased region" description="Low complexity" evidence="3">
    <location>
        <begin position="46"/>
        <end position="69"/>
    </location>
</feature>
<dbReference type="AlphaFoldDB" id="A0A5Q4BXJ0"/>
<evidence type="ECO:0000256" key="2">
    <source>
        <dbReference type="ARBA" id="ARBA00019138"/>
    </source>
</evidence>
<dbReference type="EMBL" id="PUHP01000283">
    <property type="protein sequence ID" value="TQN71329.1"/>
    <property type="molecule type" value="Genomic_DNA"/>
</dbReference>
<feature type="domain" description="BCNT-C" evidence="4">
    <location>
        <begin position="309"/>
        <end position="390"/>
    </location>
</feature>
<feature type="compositionally biased region" description="Low complexity" evidence="3">
    <location>
        <begin position="261"/>
        <end position="277"/>
    </location>
</feature>
<name>A0A5Q4BXJ0_9PEZI</name>